<organism evidence="3 4">
    <name type="scientific">Drosophila willistoni</name>
    <name type="common">Fruit fly</name>
    <dbReference type="NCBI Taxonomy" id="7260"/>
    <lineage>
        <taxon>Eukaryota</taxon>
        <taxon>Metazoa</taxon>
        <taxon>Ecdysozoa</taxon>
        <taxon>Arthropoda</taxon>
        <taxon>Hexapoda</taxon>
        <taxon>Insecta</taxon>
        <taxon>Pterygota</taxon>
        <taxon>Neoptera</taxon>
        <taxon>Endopterygota</taxon>
        <taxon>Diptera</taxon>
        <taxon>Brachycera</taxon>
        <taxon>Muscomorpha</taxon>
        <taxon>Ephydroidea</taxon>
        <taxon>Drosophilidae</taxon>
        <taxon>Drosophila</taxon>
        <taxon>Sophophora</taxon>
    </lineage>
</organism>
<dbReference type="OrthoDB" id="6350321at2759"/>
<evidence type="ECO:0000259" key="2">
    <source>
        <dbReference type="SMART" id="SM00875"/>
    </source>
</evidence>
<dbReference type="Gene3D" id="1.25.40.420">
    <property type="match status" value="1"/>
</dbReference>
<dbReference type="EMBL" id="CH963848">
    <property type="protein sequence ID" value="KRF97843.1"/>
    <property type="molecule type" value="Genomic_DNA"/>
</dbReference>
<dbReference type="Proteomes" id="UP000007798">
    <property type="component" value="Unassembled WGS sequence"/>
</dbReference>
<feature type="domain" description="BACK" evidence="2">
    <location>
        <begin position="1"/>
        <end position="84"/>
    </location>
</feature>
<gene>
    <name evidence="3" type="primary">Dwil\GK27293</name>
    <name evidence="3" type="ORF">Dwil_GK27293</name>
</gene>
<accession>A0A0Q9WR55</accession>
<dbReference type="SMART" id="SM00875">
    <property type="entry name" value="BACK"/>
    <property type="match status" value="1"/>
</dbReference>
<dbReference type="Pfam" id="PF07707">
    <property type="entry name" value="BACK"/>
    <property type="match status" value="1"/>
</dbReference>
<feature type="signal peptide" evidence="1">
    <location>
        <begin position="1"/>
        <end position="16"/>
    </location>
</feature>
<sequence>MMLARICKFFLTLVASREFLELDGDIVCQLLAMHNVGVNNEIEIFMSALRWLAHSWPERQPHMVKLMHCVRFGLLPPLFLRFLQNEQQTKVLQCISQNAEVQEMINKAFVYASTELFGCDLKKRLSFRLPDCDLPEQRKWIYDKECSYHHESNFMHRQFFTYAEFLKYLKSLQEKGPNYWQQLPVLRDIRGAV</sequence>
<dbReference type="InterPro" id="IPR011705">
    <property type="entry name" value="BACK"/>
</dbReference>
<dbReference type="PANTHER" id="PTHR22667">
    <property type="entry name" value="AT01380P-RELATED"/>
    <property type="match status" value="1"/>
</dbReference>
<evidence type="ECO:0000313" key="3">
    <source>
        <dbReference type="EMBL" id="KRF97843.1"/>
    </source>
</evidence>
<evidence type="ECO:0000313" key="4">
    <source>
        <dbReference type="Proteomes" id="UP000007798"/>
    </source>
</evidence>
<dbReference type="Pfam" id="PF15881">
    <property type="entry name" value="DUF4734"/>
    <property type="match status" value="1"/>
</dbReference>
<proteinExistence type="predicted"/>
<evidence type="ECO:0000256" key="1">
    <source>
        <dbReference type="SAM" id="SignalP"/>
    </source>
</evidence>
<dbReference type="STRING" id="7260.A0A0Q9WR55"/>
<protein>
    <recommendedName>
        <fullName evidence="2">BACK domain-containing protein</fullName>
    </recommendedName>
</protein>
<name>A0A0Q9WR55_DROWI</name>
<keyword evidence="1" id="KW-0732">Signal</keyword>
<dbReference type="InterPro" id="IPR031750">
    <property type="entry name" value="DUF4734"/>
</dbReference>
<feature type="chain" id="PRO_5006387029" description="BACK domain-containing protein" evidence="1">
    <location>
        <begin position="17"/>
        <end position="193"/>
    </location>
</feature>
<dbReference type="PANTHER" id="PTHR22667:SF0">
    <property type="entry name" value="AT01380P-RELATED"/>
    <property type="match status" value="1"/>
</dbReference>
<dbReference type="InParanoid" id="A0A0Q9WR55"/>
<dbReference type="AlphaFoldDB" id="A0A0Q9WR55"/>
<keyword evidence="4" id="KW-1185">Reference proteome</keyword>
<reference evidence="3 4" key="1">
    <citation type="journal article" date="2007" name="Nature">
        <title>Evolution of genes and genomes on the Drosophila phylogeny.</title>
        <authorList>
            <consortium name="Drosophila 12 Genomes Consortium"/>
            <person name="Clark A.G."/>
            <person name="Eisen M.B."/>
            <person name="Smith D.R."/>
            <person name="Bergman C.M."/>
            <person name="Oliver B."/>
            <person name="Markow T.A."/>
            <person name="Kaufman T.C."/>
            <person name="Kellis M."/>
            <person name="Gelbart W."/>
            <person name="Iyer V.N."/>
            <person name="Pollard D.A."/>
            <person name="Sackton T.B."/>
            <person name="Larracuente A.M."/>
            <person name="Singh N.D."/>
            <person name="Abad J.P."/>
            <person name="Abt D.N."/>
            <person name="Adryan B."/>
            <person name="Aguade M."/>
            <person name="Akashi H."/>
            <person name="Anderson W.W."/>
            <person name="Aquadro C.F."/>
            <person name="Ardell D.H."/>
            <person name="Arguello R."/>
            <person name="Artieri C.G."/>
            <person name="Barbash D.A."/>
            <person name="Barker D."/>
            <person name="Barsanti P."/>
            <person name="Batterham P."/>
            <person name="Batzoglou S."/>
            <person name="Begun D."/>
            <person name="Bhutkar A."/>
            <person name="Blanco E."/>
            <person name="Bosak S.A."/>
            <person name="Bradley R.K."/>
            <person name="Brand A.D."/>
            <person name="Brent M.R."/>
            <person name="Brooks A.N."/>
            <person name="Brown R.H."/>
            <person name="Butlin R.K."/>
            <person name="Caggese C."/>
            <person name="Calvi B.R."/>
            <person name="Bernardo de Carvalho A."/>
            <person name="Caspi A."/>
            <person name="Castrezana S."/>
            <person name="Celniker S.E."/>
            <person name="Chang J.L."/>
            <person name="Chapple C."/>
            <person name="Chatterji S."/>
            <person name="Chinwalla A."/>
            <person name="Civetta A."/>
            <person name="Clifton S.W."/>
            <person name="Comeron J.M."/>
            <person name="Costello J.C."/>
            <person name="Coyne J.A."/>
            <person name="Daub J."/>
            <person name="David R.G."/>
            <person name="Delcher A.L."/>
            <person name="Delehaunty K."/>
            <person name="Do C.B."/>
            <person name="Ebling H."/>
            <person name="Edwards K."/>
            <person name="Eickbush T."/>
            <person name="Evans J.D."/>
            <person name="Filipski A."/>
            <person name="Findeiss S."/>
            <person name="Freyhult E."/>
            <person name="Fulton L."/>
            <person name="Fulton R."/>
            <person name="Garcia A.C."/>
            <person name="Gardiner A."/>
            <person name="Garfield D.A."/>
            <person name="Garvin B.E."/>
            <person name="Gibson G."/>
            <person name="Gilbert D."/>
            <person name="Gnerre S."/>
            <person name="Godfrey J."/>
            <person name="Good R."/>
            <person name="Gotea V."/>
            <person name="Gravely B."/>
            <person name="Greenberg A.J."/>
            <person name="Griffiths-Jones S."/>
            <person name="Gross S."/>
            <person name="Guigo R."/>
            <person name="Gustafson E.A."/>
            <person name="Haerty W."/>
            <person name="Hahn M.W."/>
            <person name="Halligan D.L."/>
            <person name="Halpern A.L."/>
            <person name="Halter G.M."/>
            <person name="Han M.V."/>
            <person name="Heger A."/>
            <person name="Hillier L."/>
            <person name="Hinrichs A.S."/>
            <person name="Holmes I."/>
            <person name="Hoskins R.A."/>
            <person name="Hubisz M.J."/>
            <person name="Hultmark D."/>
            <person name="Huntley M.A."/>
            <person name="Jaffe D.B."/>
            <person name="Jagadeeshan S."/>
            <person name="Jeck W.R."/>
            <person name="Johnson J."/>
            <person name="Jones C.D."/>
            <person name="Jordan W.C."/>
            <person name="Karpen G.H."/>
            <person name="Kataoka E."/>
            <person name="Keightley P.D."/>
            <person name="Kheradpour P."/>
            <person name="Kirkness E.F."/>
            <person name="Koerich L.B."/>
            <person name="Kristiansen K."/>
            <person name="Kudrna D."/>
            <person name="Kulathinal R.J."/>
            <person name="Kumar S."/>
            <person name="Kwok R."/>
            <person name="Lander E."/>
            <person name="Langley C.H."/>
            <person name="Lapoint R."/>
            <person name="Lazzaro B.P."/>
            <person name="Lee S.J."/>
            <person name="Levesque L."/>
            <person name="Li R."/>
            <person name="Lin C.F."/>
            <person name="Lin M.F."/>
            <person name="Lindblad-Toh K."/>
            <person name="Llopart A."/>
            <person name="Long M."/>
            <person name="Low L."/>
            <person name="Lozovsky E."/>
            <person name="Lu J."/>
            <person name="Luo M."/>
            <person name="Machado C.A."/>
            <person name="Makalowski W."/>
            <person name="Marzo M."/>
            <person name="Matsuda M."/>
            <person name="Matzkin L."/>
            <person name="McAllister B."/>
            <person name="McBride C.S."/>
            <person name="McKernan B."/>
            <person name="McKernan K."/>
            <person name="Mendez-Lago M."/>
            <person name="Minx P."/>
            <person name="Mollenhauer M.U."/>
            <person name="Montooth K."/>
            <person name="Mount S.M."/>
            <person name="Mu X."/>
            <person name="Myers E."/>
            <person name="Negre B."/>
            <person name="Newfeld S."/>
            <person name="Nielsen R."/>
            <person name="Noor M.A."/>
            <person name="O'Grady P."/>
            <person name="Pachter L."/>
            <person name="Papaceit M."/>
            <person name="Parisi M.J."/>
            <person name="Parisi M."/>
            <person name="Parts L."/>
            <person name="Pedersen J.S."/>
            <person name="Pesole G."/>
            <person name="Phillippy A.M."/>
            <person name="Ponting C.P."/>
            <person name="Pop M."/>
            <person name="Porcelli D."/>
            <person name="Powell J.R."/>
            <person name="Prohaska S."/>
            <person name="Pruitt K."/>
            <person name="Puig M."/>
            <person name="Quesneville H."/>
            <person name="Ram K.R."/>
            <person name="Rand D."/>
            <person name="Rasmussen M.D."/>
            <person name="Reed L.K."/>
            <person name="Reenan R."/>
            <person name="Reily A."/>
            <person name="Remington K.A."/>
            <person name="Rieger T.T."/>
            <person name="Ritchie M.G."/>
            <person name="Robin C."/>
            <person name="Rogers Y.H."/>
            <person name="Rohde C."/>
            <person name="Rozas J."/>
            <person name="Rubenfield M.J."/>
            <person name="Ruiz A."/>
            <person name="Russo S."/>
            <person name="Salzberg S.L."/>
            <person name="Sanchez-Gracia A."/>
            <person name="Saranga D.J."/>
            <person name="Sato H."/>
            <person name="Schaeffer S.W."/>
            <person name="Schatz M.C."/>
            <person name="Schlenke T."/>
            <person name="Schwartz R."/>
            <person name="Segarra C."/>
            <person name="Singh R.S."/>
            <person name="Sirot L."/>
            <person name="Sirota M."/>
            <person name="Sisneros N.B."/>
            <person name="Smith C.D."/>
            <person name="Smith T.F."/>
            <person name="Spieth J."/>
            <person name="Stage D.E."/>
            <person name="Stark A."/>
            <person name="Stephan W."/>
            <person name="Strausberg R.L."/>
            <person name="Strempel S."/>
            <person name="Sturgill D."/>
            <person name="Sutton G."/>
            <person name="Sutton G.G."/>
            <person name="Tao W."/>
            <person name="Teichmann S."/>
            <person name="Tobari Y.N."/>
            <person name="Tomimura Y."/>
            <person name="Tsolas J.M."/>
            <person name="Valente V.L."/>
            <person name="Venter E."/>
            <person name="Venter J.C."/>
            <person name="Vicario S."/>
            <person name="Vieira F.G."/>
            <person name="Vilella A.J."/>
            <person name="Villasante A."/>
            <person name="Walenz B."/>
            <person name="Wang J."/>
            <person name="Wasserman M."/>
            <person name="Watts T."/>
            <person name="Wilson D."/>
            <person name="Wilson R.K."/>
            <person name="Wing R.A."/>
            <person name="Wolfner M.F."/>
            <person name="Wong A."/>
            <person name="Wong G.K."/>
            <person name="Wu C.I."/>
            <person name="Wu G."/>
            <person name="Yamamoto D."/>
            <person name="Yang H.P."/>
            <person name="Yang S.P."/>
            <person name="Yorke J.A."/>
            <person name="Yoshida K."/>
            <person name="Zdobnov E."/>
            <person name="Zhang P."/>
            <person name="Zhang Y."/>
            <person name="Zimin A.V."/>
            <person name="Baldwin J."/>
            <person name="Abdouelleil A."/>
            <person name="Abdulkadir J."/>
            <person name="Abebe A."/>
            <person name="Abera B."/>
            <person name="Abreu J."/>
            <person name="Acer S.C."/>
            <person name="Aftuck L."/>
            <person name="Alexander A."/>
            <person name="An P."/>
            <person name="Anderson E."/>
            <person name="Anderson S."/>
            <person name="Arachi H."/>
            <person name="Azer M."/>
            <person name="Bachantsang P."/>
            <person name="Barry A."/>
            <person name="Bayul T."/>
            <person name="Berlin A."/>
            <person name="Bessette D."/>
            <person name="Bloom T."/>
            <person name="Blye J."/>
            <person name="Boguslavskiy L."/>
            <person name="Bonnet C."/>
            <person name="Boukhgalter B."/>
            <person name="Bourzgui I."/>
            <person name="Brown A."/>
            <person name="Cahill P."/>
            <person name="Channer S."/>
            <person name="Cheshatsang Y."/>
            <person name="Chuda L."/>
            <person name="Citroen M."/>
            <person name="Collymore A."/>
            <person name="Cooke P."/>
            <person name="Costello M."/>
            <person name="D'Aco K."/>
            <person name="Daza R."/>
            <person name="De Haan G."/>
            <person name="DeGray S."/>
            <person name="DeMaso C."/>
            <person name="Dhargay N."/>
            <person name="Dooley K."/>
            <person name="Dooley E."/>
            <person name="Doricent M."/>
            <person name="Dorje P."/>
            <person name="Dorjee K."/>
            <person name="Dupes A."/>
            <person name="Elong R."/>
            <person name="Falk J."/>
            <person name="Farina A."/>
            <person name="Faro S."/>
            <person name="Ferguson D."/>
            <person name="Fisher S."/>
            <person name="Foley C.D."/>
            <person name="Franke A."/>
            <person name="Friedrich D."/>
            <person name="Gadbois L."/>
            <person name="Gearin G."/>
            <person name="Gearin C.R."/>
            <person name="Giannoukos G."/>
            <person name="Goode T."/>
            <person name="Graham J."/>
            <person name="Grandbois E."/>
            <person name="Grewal S."/>
            <person name="Gyaltsen K."/>
            <person name="Hafez N."/>
            <person name="Hagos B."/>
            <person name="Hall J."/>
            <person name="Henson C."/>
            <person name="Hollinger A."/>
            <person name="Honan T."/>
            <person name="Huard M.D."/>
            <person name="Hughes L."/>
            <person name="Hurhula B."/>
            <person name="Husby M.E."/>
            <person name="Kamat A."/>
            <person name="Kanga B."/>
            <person name="Kashin S."/>
            <person name="Khazanovich D."/>
            <person name="Kisner P."/>
            <person name="Lance K."/>
            <person name="Lara M."/>
            <person name="Lee W."/>
            <person name="Lennon N."/>
            <person name="Letendre F."/>
            <person name="LeVine R."/>
            <person name="Lipovsky A."/>
            <person name="Liu X."/>
            <person name="Liu J."/>
            <person name="Liu S."/>
            <person name="Lokyitsang T."/>
            <person name="Lokyitsang Y."/>
            <person name="Lubonja R."/>
            <person name="Lui A."/>
            <person name="MacDonald P."/>
            <person name="Magnisalis V."/>
            <person name="Maru K."/>
            <person name="Matthews C."/>
            <person name="McCusker W."/>
            <person name="McDonough S."/>
            <person name="Mehta T."/>
            <person name="Meldrim J."/>
            <person name="Meneus L."/>
            <person name="Mihai O."/>
            <person name="Mihalev A."/>
            <person name="Mihova T."/>
            <person name="Mittelman R."/>
            <person name="Mlenga V."/>
            <person name="Montmayeur A."/>
            <person name="Mulrain L."/>
            <person name="Navidi A."/>
            <person name="Naylor J."/>
            <person name="Negash T."/>
            <person name="Nguyen T."/>
            <person name="Nguyen N."/>
            <person name="Nicol R."/>
            <person name="Norbu C."/>
            <person name="Norbu N."/>
            <person name="Novod N."/>
            <person name="O'Neill B."/>
            <person name="Osman S."/>
            <person name="Markiewicz E."/>
            <person name="Oyono O.L."/>
            <person name="Patti C."/>
            <person name="Phunkhang P."/>
            <person name="Pierre F."/>
            <person name="Priest M."/>
            <person name="Raghuraman S."/>
            <person name="Rege F."/>
            <person name="Reyes R."/>
            <person name="Rise C."/>
            <person name="Rogov P."/>
            <person name="Ross K."/>
            <person name="Ryan E."/>
            <person name="Settipalli S."/>
            <person name="Shea T."/>
            <person name="Sherpa N."/>
            <person name="Shi L."/>
            <person name="Shih D."/>
            <person name="Sparrow T."/>
            <person name="Spaulding J."/>
            <person name="Stalker J."/>
            <person name="Stange-Thomann N."/>
            <person name="Stavropoulos S."/>
            <person name="Stone C."/>
            <person name="Strader C."/>
            <person name="Tesfaye S."/>
            <person name="Thomson T."/>
            <person name="Thoulutsang Y."/>
            <person name="Thoulutsang D."/>
            <person name="Topham K."/>
            <person name="Topping I."/>
            <person name="Tsamla T."/>
            <person name="Vassiliev H."/>
            <person name="Vo A."/>
            <person name="Wangchuk T."/>
            <person name="Wangdi T."/>
            <person name="Weiand M."/>
            <person name="Wilkinson J."/>
            <person name="Wilson A."/>
            <person name="Yadav S."/>
            <person name="Young G."/>
            <person name="Yu Q."/>
            <person name="Zembek L."/>
            <person name="Zhong D."/>
            <person name="Zimmer A."/>
            <person name="Zwirko Z."/>
            <person name="Jaffe D.B."/>
            <person name="Alvarez P."/>
            <person name="Brockman W."/>
            <person name="Butler J."/>
            <person name="Chin C."/>
            <person name="Gnerre S."/>
            <person name="Grabherr M."/>
            <person name="Kleber M."/>
            <person name="Mauceli E."/>
            <person name="MacCallum I."/>
        </authorList>
    </citation>
    <scope>NUCLEOTIDE SEQUENCE [LARGE SCALE GENOMIC DNA]</scope>
    <source>
        <strain evidence="4">Tucson 14030-0811.24</strain>
    </source>
</reference>